<evidence type="ECO:0000259" key="7">
    <source>
        <dbReference type="PROSITE" id="PS50052"/>
    </source>
</evidence>
<keyword evidence="3" id="KW-0808">Transferase</keyword>
<evidence type="ECO:0000256" key="5">
    <source>
        <dbReference type="ARBA" id="ARBA00022777"/>
    </source>
</evidence>
<keyword evidence="5 8" id="KW-0418">Kinase</keyword>
<evidence type="ECO:0000256" key="2">
    <source>
        <dbReference type="ARBA" id="ARBA00012961"/>
    </source>
</evidence>
<name>A0AAD9LKH6_BABDI</name>
<dbReference type="EMBL" id="JAHBMH010000007">
    <property type="protein sequence ID" value="KAK1939785.1"/>
    <property type="molecule type" value="Genomic_DNA"/>
</dbReference>
<dbReference type="NCBIfam" id="TIGR03263">
    <property type="entry name" value="guanyl_kin"/>
    <property type="match status" value="1"/>
</dbReference>
<proteinExistence type="inferred from homology"/>
<dbReference type="InterPro" id="IPR027417">
    <property type="entry name" value="P-loop_NTPase"/>
</dbReference>
<accession>A0AAD9LKH6</accession>
<dbReference type="InterPro" id="IPR017665">
    <property type="entry name" value="Guanylate_kinase"/>
</dbReference>
<dbReference type="Gene3D" id="3.40.50.300">
    <property type="entry name" value="P-loop containing nucleotide triphosphate hydrolases"/>
    <property type="match status" value="1"/>
</dbReference>
<reference evidence="8" key="1">
    <citation type="journal article" date="2014" name="Nucleic Acids Res.">
        <title>The evolutionary dynamics of variant antigen genes in Babesia reveal a history of genomic innovation underlying host-parasite interaction.</title>
        <authorList>
            <person name="Jackson A.P."/>
            <person name="Otto T.D."/>
            <person name="Darby A."/>
            <person name="Ramaprasad A."/>
            <person name="Xia D."/>
            <person name="Echaide I.E."/>
            <person name="Farber M."/>
            <person name="Gahlot S."/>
            <person name="Gamble J."/>
            <person name="Gupta D."/>
            <person name="Gupta Y."/>
            <person name="Jackson L."/>
            <person name="Malandrin L."/>
            <person name="Malas T.B."/>
            <person name="Moussa E."/>
            <person name="Nair M."/>
            <person name="Reid A.J."/>
            <person name="Sanders M."/>
            <person name="Sharma J."/>
            <person name="Tracey A."/>
            <person name="Quail M.A."/>
            <person name="Weir W."/>
            <person name="Wastling J.M."/>
            <person name="Hall N."/>
            <person name="Willadsen P."/>
            <person name="Lingelbach K."/>
            <person name="Shiels B."/>
            <person name="Tait A."/>
            <person name="Berriman M."/>
            <person name="Allred D.R."/>
            <person name="Pain A."/>
        </authorList>
    </citation>
    <scope>NUCLEOTIDE SEQUENCE</scope>
    <source>
        <strain evidence="8">1802A</strain>
    </source>
</reference>
<keyword evidence="4" id="KW-0547">Nucleotide-binding</keyword>
<dbReference type="GO" id="GO:0004385">
    <property type="term" value="F:GMP kinase activity"/>
    <property type="evidence" value="ECO:0007669"/>
    <property type="project" value="UniProtKB-EC"/>
</dbReference>
<dbReference type="InterPro" id="IPR008144">
    <property type="entry name" value="Guanylate_kin-like_dom"/>
</dbReference>
<evidence type="ECO:0000313" key="8">
    <source>
        <dbReference type="EMBL" id="KAK1939785.1"/>
    </source>
</evidence>
<sequence length="194" mass="22463">MAQIPLLIIVGPSGVGKTTLYKMLLNEFPNFIALSISYTTRSIRPNEKENSNYYYISNEQFDAMKDSDEFLECATYVGNQYGTARREVDRIRSQGKIPMLEIEIHGYKQLLATGIPLHGVFVKTDDLETLKQRLLRRGADMEKDIDRRLQRSLQEMEEAKTCPFDMTLVNDTLESSYAILRKQVKEWYSHILPE</sequence>
<gene>
    <name evidence="8" type="ORF">X943_003299</name>
</gene>
<feature type="domain" description="Guanylate kinase-like" evidence="7">
    <location>
        <begin position="4"/>
        <end position="185"/>
    </location>
</feature>
<dbReference type="AlphaFoldDB" id="A0AAD9LKH6"/>
<dbReference type="Pfam" id="PF00625">
    <property type="entry name" value="Guanylate_kin"/>
    <property type="match status" value="1"/>
</dbReference>
<dbReference type="GO" id="GO:0005829">
    <property type="term" value="C:cytosol"/>
    <property type="evidence" value="ECO:0007669"/>
    <property type="project" value="TreeGrafter"/>
</dbReference>
<comment type="similarity">
    <text evidence="1">Belongs to the guanylate kinase family.</text>
</comment>
<dbReference type="GO" id="GO:0005524">
    <property type="term" value="F:ATP binding"/>
    <property type="evidence" value="ECO:0007669"/>
    <property type="project" value="UniProtKB-KW"/>
</dbReference>
<dbReference type="PANTHER" id="PTHR23117">
    <property type="entry name" value="GUANYLATE KINASE-RELATED"/>
    <property type="match status" value="1"/>
</dbReference>
<reference evidence="8" key="2">
    <citation type="submission" date="2021-05" db="EMBL/GenBank/DDBJ databases">
        <authorList>
            <person name="Pain A."/>
        </authorList>
    </citation>
    <scope>NUCLEOTIDE SEQUENCE</scope>
    <source>
        <strain evidence="8">1802A</strain>
    </source>
</reference>
<dbReference type="PROSITE" id="PS50052">
    <property type="entry name" value="GUANYLATE_KINASE_2"/>
    <property type="match status" value="1"/>
</dbReference>
<dbReference type="PANTHER" id="PTHR23117:SF13">
    <property type="entry name" value="GUANYLATE KINASE"/>
    <property type="match status" value="1"/>
</dbReference>
<dbReference type="Proteomes" id="UP001195914">
    <property type="component" value="Unassembled WGS sequence"/>
</dbReference>
<keyword evidence="6" id="KW-0067">ATP-binding</keyword>
<organism evidence="8 9">
    <name type="scientific">Babesia divergens</name>
    <dbReference type="NCBI Taxonomy" id="32595"/>
    <lineage>
        <taxon>Eukaryota</taxon>
        <taxon>Sar</taxon>
        <taxon>Alveolata</taxon>
        <taxon>Apicomplexa</taxon>
        <taxon>Aconoidasida</taxon>
        <taxon>Piroplasmida</taxon>
        <taxon>Babesiidae</taxon>
        <taxon>Babesia</taxon>
    </lineage>
</organism>
<dbReference type="EC" id="2.7.4.8" evidence="2"/>
<evidence type="ECO:0000313" key="9">
    <source>
        <dbReference type="Proteomes" id="UP001195914"/>
    </source>
</evidence>
<dbReference type="SUPFAM" id="SSF52540">
    <property type="entry name" value="P-loop containing nucleoside triphosphate hydrolases"/>
    <property type="match status" value="1"/>
</dbReference>
<dbReference type="SMART" id="SM00072">
    <property type="entry name" value="GuKc"/>
    <property type="match status" value="1"/>
</dbReference>
<evidence type="ECO:0000256" key="4">
    <source>
        <dbReference type="ARBA" id="ARBA00022741"/>
    </source>
</evidence>
<evidence type="ECO:0000256" key="6">
    <source>
        <dbReference type="ARBA" id="ARBA00022840"/>
    </source>
</evidence>
<dbReference type="CDD" id="cd00071">
    <property type="entry name" value="GMPK"/>
    <property type="match status" value="1"/>
</dbReference>
<dbReference type="InterPro" id="IPR008145">
    <property type="entry name" value="GK/Ca_channel_bsu"/>
</dbReference>
<evidence type="ECO:0000256" key="3">
    <source>
        <dbReference type="ARBA" id="ARBA00022679"/>
    </source>
</evidence>
<comment type="caution">
    <text evidence="8">The sequence shown here is derived from an EMBL/GenBank/DDBJ whole genome shotgun (WGS) entry which is preliminary data.</text>
</comment>
<keyword evidence="9" id="KW-1185">Reference proteome</keyword>
<protein>
    <recommendedName>
        <fullName evidence="2">guanylate kinase</fullName>
        <ecNumber evidence="2">2.7.4.8</ecNumber>
    </recommendedName>
</protein>
<evidence type="ECO:0000256" key="1">
    <source>
        <dbReference type="ARBA" id="ARBA00005790"/>
    </source>
</evidence>